<reference evidence="1" key="1">
    <citation type="submission" date="2023-03" db="EMBL/GenBank/DDBJ databases">
        <title>Massive genome expansion in bonnet fungi (Mycena s.s.) driven by repeated elements and novel gene families across ecological guilds.</title>
        <authorList>
            <consortium name="Lawrence Berkeley National Laboratory"/>
            <person name="Harder C.B."/>
            <person name="Miyauchi S."/>
            <person name="Viragh M."/>
            <person name="Kuo A."/>
            <person name="Thoen E."/>
            <person name="Andreopoulos B."/>
            <person name="Lu D."/>
            <person name="Skrede I."/>
            <person name="Drula E."/>
            <person name="Henrissat B."/>
            <person name="Morin E."/>
            <person name="Kohler A."/>
            <person name="Barry K."/>
            <person name="LaButti K."/>
            <person name="Morin E."/>
            <person name="Salamov A."/>
            <person name="Lipzen A."/>
            <person name="Mereny Z."/>
            <person name="Hegedus B."/>
            <person name="Baldrian P."/>
            <person name="Stursova M."/>
            <person name="Weitz H."/>
            <person name="Taylor A."/>
            <person name="Grigoriev I.V."/>
            <person name="Nagy L.G."/>
            <person name="Martin F."/>
            <person name="Kauserud H."/>
        </authorList>
    </citation>
    <scope>NUCLEOTIDE SEQUENCE</scope>
    <source>
        <strain evidence="1">CBHHK188m</strain>
    </source>
</reference>
<accession>A0AAD7NSF4</accession>
<keyword evidence="2" id="KW-1185">Reference proteome</keyword>
<evidence type="ECO:0000313" key="2">
    <source>
        <dbReference type="Proteomes" id="UP001215280"/>
    </source>
</evidence>
<sequence>MPPKRRLRQRRASVDPQYTVERLEQLALRDKADRRLRCQSAIIGSRESAKRLAQYHQQIEDEWDATGWETSFEELLVWSKTWGKSASQEDFEAPSVCVLAEPFNIGQTDGEMPERGWPSQLSGAEAQITPAAAWAEERDRDGAWANVHRAVERAMGPGQRRDMLDDQAREWRQLRQRWIAAQESMTFTDYTPRASSAYRELVE</sequence>
<name>A0AAD7NSF4_9AGAR</name>
<gene>
    <name evidence="1" type="ORF">DFH07DRAFT_953161</name>
</gene>
<comment type="caution">
    <text evidence="1">The sequence shown here is derived from an EMBL/GenBank/DDBJ whole genome shotgun (WGS) entry which is preliminary data.</text>
</comment>
<dbReference type="Proteomes" id="UP001215280">
    <property type="component" value="Unassembled WGS sequence"/>
</dbReference>
<proteinExistence type="predicted"/>
<protein>
    <submittedName>
        <fullName evidence="1">Uncharacterized protein</fullName>
    </submittedName>
</protein>
<dbReference type="AlphaFoldDB" id="A0AAD7NSF4"/>
<dbReference type="EMBL" id="JARJLG010000019">
    <property type="protein sequence ID" value="KAJ7772702.1"/>
    <property type="molecule type" value="Genomic_DNA"/>
</dbReference>
<evidence type="ECO:0000313" key="1">
    <source>
        <dbReference type="EMBL" id="KAJ7772702.1"/>
    </source>
</evidence>
<organism evidence="1 2">
    <name type="scientific">Mycena maculata</name>
    <dbReference type="NCBI Taxonomy" id="230809"/>
    <lineage>
        <taxon>Eukaryota</taxon>
        <taxon>Fungi</taxon>
        <taxon>Dikarya</taxon>
        <taxon>Basidiomycota</taxon>
        <taxon>Agaricomycotina</taxon>
        <taxon>Agaricomycetes</taxon>
        <taxon>Agaricomycetidae</taxon>
        <taxon>Agaricales</taxon>
        <taxon>Marasmiineae</taxon>
        <taxon>Mycenaceae</taxon>
        <taxon>Mycena</taxon>
    </lineage>
</organism>